<feature type="domain" description="Atg6/beclin coiled-coil" evidence="5">
    <location>
        <begin position="282"/>
        <end position="459"/>
    </location>
</feature>
<feature type="compositionally biased region" description="Low complexity" evidence="3">
    <location>
        <begin position="195"/>
        <end position="204"/>
    </location>
</feature>
<name>A0A1X2GNP6_9FUNG</name>
<evidence type="ECO:0000313" key="6">
    <source>
        <dbReference type="EMBL" id="ORX58028.1"/>
    </source>
</evidence>
<dbReference type="GO" id="GO:0030674">
    <property type="term" value="F:protein-macromolecule adaptor activity"/>
    <property type="evidence" value="ECO:0007669"/>
    <property type="project" value="TreeGrafter"/>
</dbReference>
<keyword evidence="7" id="KW-1185">Reference proteome</keyword>
<dbReference type="GO" id="GO:0000407">
    <property type="term" value="C:phagophore assembly site"/>
    <property type="evidence" value="ECO:0007669"/>
    <property type="project" value="TreeGrafter"/>
</dbReference>
<protein>
    <submittedName>
        <fullName evidence="6">APG6-domain-containing protein</fullName>
    </submittedName>
</protein>
<dbReference type="GO" id="GO:0045324">
    <property type="term" value="P:late endosome to vacuole transport"/>
    <property type="evidence" value="ECO:0007669"/>
    <property type="project" value="TreeGrafter"/>
</dbReference>
<evidence type="ECO:0000256" key="2">
    <source>
        <dbReference type="SAM" id="Coils"/>
    </source>
</evidence>
<feature type="coiled-coil region" evidence="2">
    <location>
        <begin position="396"/>
        <end position="426"/>
    </location>
</feature>
<feature type="compositionally biased region" description="Polar residues" evidence="3">
    <location>
        <begin position="153"/>
        <end position="168"/>
    </location>
</feature>
<comment type="similarity">
    <text evidence="1">Belongs to the beclin family.</text>
</comment>
<dbReference type="PANTHER" id="PTHR12768:SF4">
    <property type="entry name" value="BECLIN-1"/>
    <property type="match status" value="1"/>
</dbReference>
<feature type="region of interest" description="Disordered" evidence="3">
    <location>
        <begin position="122"/>
        <end position="259"/>
    </location>
</feature>
<dbReference type="Pfam" id="PF04111">
    <property type="entry name" value="APG6"/>
    <property type="match status" value="1"/>
</dbReference>
<dbReference type="GO" id="GO:0000045">
    <property type="term" value="P:autophagosome assembly"/>
    <property type="evidence" value="ECO:0007669"/>
    <property type="project" value="TreeGrafter"/>
</dbReference>
<dbReference type="Gene3D" id="1.10.418.40">
    <property type="entry name" value="Autophagy protein 6/Beclin 1"/>
    <property type="match status" value="1"/>
</dbReference>
<sequence>MPRLACQKCNQPLKIDESLLDLDPSSTDLVLGPLTAEEQYMEAQSALYYNSPPSQEDDRHHDHAIATKQVLPPSQQPQTGPHQQPPHHQQGRHASVVSRTGYPVADSFVMLSKSQVPPATAATAAIHRQASSHMQRSGSSSSQGLASVPMAPSLSSASGAHQALQPSLASHPDPPPTGTSPAKDIANKRKSAGLAHAASSPSSFAHRRASSTAAPVTESSKISTSPSTRGASMDLVRTQPPPDPMLQSDISEQSRNNSLSHRLKVATRLFNIMSSKSSVDHPMCQECTDLMIEHLQRQLDDVNMERDCYLDFLKTIKQEQLPPSPSPAATSSLSTSPVSTHLTSPHLPHTMPSSPPSARWSPKSSSPTVAADDDVRQLQQQVDTLIAKEQQELGKLAVMNTEHQALQEEYEKLQKEAEALDAEEQLFWDECNQYQLRYQQFQNQRDTINMKYDHDVRQLERLQKTVVYNDAFCIVQDGPFGTINGYRLGRLHSHPVEWNEINAAWGQTLLLLYTVANKLNFQFKSYRLVPMGSSSKIEKVDGDVVVSYELYGSGDYGINRMLFLNRRFDHAMVAVLNCLKQLSDYAERKDRNIRLPYRINKDKIGELSIRLQFNQDELWTKALRYMLTNMKWILIFASRAGAAVDS</sequence>
<dbReference type="OrthoDB" id="20368at2759"/>
<dbReference type="PANTHER" id="PTHR12768">
    <property type="entry name" value="BECLIN 1"/>
    <property type="match status" value="1"/>
</dbReference>
<feature type="compositionally biased region" description="Low complexity" evidence="3">
    <location>
        <begin position="122"/>
        <end position="147"/>
    </location>
</feature>
<feature type="compositionally biased region" description="Polar residues" evidence="3">
    <location>
        <begin position="212"/>
        <end position="230"/>
    </location>
</feature>
<dbReference type="InterPro" id="IPR038274">
    <property type="entry name" value="Atg6/Beclin_C_sf"/>
</dbReference>
<proteinExistence type="inferred from homology"/>
<dbReference type="InterPro" id="IPR040455">
    <property type="entry name" value="Atg6_BARA"/>
</dbReference>
<feature type="region of interest" description="Disordered" evidence="3">
    <location>
        <begin position="319"/>
        <end position="370"/>
    </location>
</feature>
<dbReference type="GO" id="GO:0000423">
    <property type="term" value="P:mitophagy"/>
    <property type="evidence" value="ECO:0007669"/>
    <property type="project" value="TreeGrafter"/>
</dbReference>
<dbReference type="InterPro" id="IPR041691">
    <property type="entry name" value="Atg6/beclin_CC"/>
</dbReference>
<feature type="compositionally biased region" description="Polar residues" evidence="3">
    <location>
        <begin position="248"/>
        <end position="259"/>
    </location>
</feature>
<dbReference type="GO" id="GO:0043548">
    <property type="term" value="F:phosphatidylinositol 3-kinase binding"/>
    <property type="evidence" value="ECO:0007669"/>
    <property type="project" value="TreeGrafter"/>
</dbReference>
<evidence type="ECO:0000259" key="5">
    <source>
        <dbReference type="Pfam" id="PF17675"/>
    </source>
</evidence>
<feature type="compositionally biased region" description="Low complexity" evidence="3">
    <location>
        <begin position="327"/>
        <end position="346"/>
    </location>
</feature>
<dbReference type="GO" id="GO:0034272">
    <property type="term" value="C:phosphatidylinositol 3-kinase complex, class III, type II"/>
    <property type="evidence" value="ECO:0007669"/>
    <property type="project" value="TreeGrafter"/>
</dbReference>
<feature type="domain" description="Atg6 BARA" evidence="4">
    <location>
        <begin position="462"/>
        <end position="638"/>
    </location>
</feature>
<evidence type="ECO:0000256" key="3">
    <source>
        <dbReference type="SAM" id="MobiDB-lite"/>
    </source>
</evidence>
<evidence type="ECO:0000259" key="4">
    <source>
        <dbReference type="Pfam" id="PF04111"/>
    </source>
</evidence>
<comment type="caution">
    <text evidence="6">The sequence shown here is derived from an EMBL/GenBank/DDBJ whole genome shotgun (WGS) entry which is preliminary data.</text>
</comment>
<evidence type="ECO:0000313" key="7">
    <source>
        <dbReference type="Proteomes" id="UP000242146"/>
    </source>
</evidence>
<dbReference type="Proteomes" id="UP000242146">
    <property type="component" value="Unassembled WGS sequence"/>
</dbReference>
<evidence type="ECO:0000256" key="1">
    <source>
        <dbReference type="ARBA" id="ARBA00005965"/>
    </source>
</evidence>
<keyword evidence="2" id="KW-0175">Coiled coil</keyword>
<gene>
    <name evidence="6" type="ORF">DM01DRAFT_1381701</name>
</gene>
<dbReference type="GO" id="GO:0034271">
    <property type="term" value="C:phosphatidylinositol 3-kinase complex, class III, type I"/>
    <property type="evidence" value="ECO:0007669"/>
    <property type="project" value="TreeGrafter"/>
</dbReference>
<dbReference type="InterPro" id="IPR007243">
    <property type="entry name" value="Atg6/Beclin"/>
</dbReference>
<dbReference type="STRING" id="101127.A0A1X2GNP6"/>
<accession>A0A1X2GNP6</accession>
<dbReference type="EMBL" id="MCGT01000007">
    <property type="protein sequence ID" value="ORX58028.1"/>
    <property type="molecule type" value="Genomic_DNA"/>
</dbReference>
<dbReference type="Pfam" id="PF17675">
    <property type="entry name" value="APG6_N"/>
    <property type="match status" value="1"/>
</dbReference>
<feature type="region of interest" description="Disordered" evidence="3">
    <location>
        <begin position="72"/>
        <end position="96"/>
    </location>
</feature>
<reference evidence="6 7" key="1">
    <citation type="submission" date="2016-07" db="EMBL/GenBank/DDBJ databases">
        <title>Pervasive Adenine N6-methylation of Active Genes in Fungi.</title>
        <authorList>
            <consortium name="DOE Joint Genome Institute"/>
            <person name="Mondo S.J."/>
            <person name="Dannebaum R.O."/>
            <person name="Kuo R.C."/>
            <person name="Labutti K."/>
            <person name="Haridas S."/>
            <person name="Kuo A."/>
            <person name="Salamov A."/>
            <person name="Ahrendt S.R."/>
            <person name="Lipzen A."/>
            <person name="Sullivan W."/>
            <person name="Andreopoulos W.B."/>
            <person name="Clum A."/>
            <person name="Lindquist E."/>
            <person name="Daum C."/>
            <person name="Ramamoorthy G.K."/>
            <person name="Gryganskyi A."/>
            <person name="Culley D."/>
            <person name="Magnuson J.K."/>
            <person name="James T.Y."/>
            <person name="O'Malley M.A."/>
            <person name="Stajich J.E."/>
            <person name="Spatafora J.W."/>
            <person name="Visel A."/>
            <person name="Grigoriev I.V."/>
        </authorList>
    </citation>
    <scope>NUCLEOTIDE SEQUENCE [LARGE SCALE GENOMIC DNA]</scope>
    <source>
        <strain evidence="6 7">NRRL 3301</strain>
    </source>
</reference>
<dbReference type="AlphaFoldDB" id="A0A1X2GNP6"/>
<feature type="compositionally biased region" description="Low complexity" evidence="3">
    <location>
        <begin position="72"/>
        <end position="88"/>
    </location>
</feature>
<dbReference type="GO" id="GO:0006995">
    <property type="term" value="P:cellular response to nitrogen starvation"/>
    <property type="evidence" value="ECO:0007669"/>
    <property type="project" value="TreeGrafter"/>
</dbReference>
<organism evidence="6 7">
    <name type="scientific">Hesseltinella vesiculosa</name>
    <dbReference type="NCBI Taxonomy" id="101127"/>
    <lineage>
        <taxon>Eukaryota</taxon>
        <taxon>Fungi</taxon>
        <taxon>Fungi incertae sedis</taxon>
        <taxon>Mucoromycota</taxon>
        <taxon>Mucoromycotina</taxon>
        <taxon>Mucoromycetes</taxon>
        <taxon>Mucorales</taxon>
        <taxon>Cunninghamellaceae</taxon>
        <taxon>Hesseltinella</taxon>
    </lineage>
</organism>